<accession>A3TZ29</accession>
<evidence type="ECO:0008006" key="4">
    <source>
        <dbReference type="Google" id="ProtNLM"/>
    </source>
</evidence>
<feature type="transmembrane region" description="Helical" evidence="1">
    <location>
        <begin position="276"/>
        <end position="295"/>
    </location>
</feature>
<gene>
    <name evidence="2" type="ORF">OB2597_15735</name>
</gene>
<dbReference type="STRING" id="252305.OB2597_15735"/>
<feature type="transmembrane region" description="Helical" evidence="1">
    <location>
        <begin position="200"/>
        <end position="225"/>
    </location>
</feature>
<sequence>MTGAAVFAIYAALTLIGGAFRFTSHEADMIHLVELVLRVSAGAVPHLDFMTPIGHWAILPMALLHRAGVGLGYAMISSQVLVAAALFPVCAWLSLTRLTLRQSLALFLVVMGLCMAMVFGSADPLISLSMHYNRWCWAASILVVIAVLIPPRTPGTGYVDGIAVGALMAAMAMTKVTFAIALAAPVIFALLRGGRSPDLFVAFAAAFAMLLAVTLFHGAEFWWAYAADLLAVTGSENRPMPSAHWRALLLSPAGTPVTAAVLFGLWCLSKGGRRDLAAMLLLFYPAFVFITWQNFGNDPVWLLALALVLWVVSDGLTGPARLLSRGTALVATVLILPAAINMLYSPVRHLMLADDGFRPMLESHPDLRMATARGEGAWVKQTVIFPQKTEPTVFRGETLAECELSGGLVARLERDAAALVSLAPELDRQPLVADLFSPHWLFSDLRPLAGGAPWYYDGLPGLAEAAHVLVPACPADIRARRHVLRLLVEAGVILRAIGETPDFKLYRIERQEKAASAT</sequence>
<evidence type="ECO:0000313" key="3">
    <source>
        <dbReference type="Proteomes" id="UP000004318"/>
    </source>
</evidence>
<feature type="transmembrane region" description="Helical" evidence="1">
    <location>
        <begin position="301"/>
        <end position="320"/>
    </location>
</feature>
<reference evidence="2 3" key="1">
    <citation type="journal article" date="2010" name="J. Bacteriol.">
        <title>Genome sequences of Oceanicola granulosus HTCC2516(T) and Oceanicola batsensis HTCC2597(TDelta).</title>
        <authorList>
            <person name="Thrash J.C."/>
            <person name="Cho J.C."/>
            <person name="Vergin K.L."/>
            <person name="Giovannoni S.J."/>
        </authorList>
    </citation>
    <scope>NUCLEOTIDE SEQUENCE [LARGE SCALE GENOMIC DNA]</scope>
    <source>
        <strain evidence="3">ATCC BAA-863 / DSM 15984 / KCTC 12145 / HTCC2597</strain>
    </source>
</reference>
<feature type="transmembrane region" description="Helical" evidence="1">
    <location>
        <begin position="100"/>
        <end position="120"/>
    </location>
</feature>
<organism evidence="2 3">
    <name type="scientific">Pseudooceanicola batsensis (strain ATCC BAA-863 / DSM 15984 / KCTC 12145 / HTCC2597)</name>
    <name type="common">Oceanicola batsensis</name>
    <dbReference type="NCBI Taxonomy" id="252305"/>
    <lineage>
        <taxon>Bacteria</taxon>
        <taxon>Pseudomonadati</taxon>
        <taxon>Pseudomonadota</taxon>
        <taxon>Alphaproteobacteria</taxon>
        <taxon>Rhodobacterales</taxon>
        <taxon>Paracoccaceae</taxon>
        <taxon>Pseudooceanicola</taxon>
    </lineage>
</organism>
<evidence type="ECO:0000256" key="1">
    <source>
        <dbReference type="SAM" id="Phobius"/>
    </source>
</evidence>
<dbReference type="AlphaFoldDB" id="A3TZ29"/>
<dbReference type="eggNOG" id="ENOG502Z9XH">
    <property type="taxonomic scope" value="Bacteria"/>
</dbReference>
<proteinExistence type="predicted"/>
<dbReference type="Proteomes" id="UP000004318">
    <property type="component" value="Unassembled WGS sequence"/>
</dbReference>
<feature type="transmembrane region" description="Helical" evidence="1">
    <location>
        <begin position="45"/>
        <end position="64"/>
    </location>
</feature>
<keyword evidence="1" id="KW-0472">Membrane</keyword>
<comment type="caution">
    <text evidence="2">The sequence shown here is derived from an EMBL/GenBank/DDBJ whole genome shotgun (WGS) entry which is preliminary data.</text>
</comment>
<keyword evidence="3" id="KW-1185">Reference proteome</keyword>
<feature type="transmembrane region" description="Helical" evidence="1">
    <location>
        <begin position="162"/>
        <end position="188"/>
    </location>
</feature>
<feature type="transmembrane region" description="Helical" evidence="1">
    <location>
        <begin position="71"/>
        <end position="94"/>
    </location>
</feature>
<protein>
    <recommendedName>
        <fullName evidence="4">Glycosyltransferase RgtA/B/C/D-like domain-containing protein</fullName>
    </recommendedName>
</protein>
<name>A3TZ29_PSEBH</name>
<keyword evidence="1" id="KW-1133">Transmembrane helix</keyword>
<dbReference type="HOGENOM" id="CLU_525652_0_0_5"/>
<feature type="transmembrane region" description="Helical" evidence="1">
    <location>
        <begin position="327"/>
        <end position="344"/>
    </location>
</feature>
<evidence type="ECO:0000313" key="2">
    <source>
        <dbReference type="EMBL" id="EAQ02847.1"/>
    </source>
</evidence>
<feature type="transmembrane region" description="Helical" evidence="1">
    <location>
        <begin position="245"/>
        <end position="269"/>
    </location>
</feature>
<dbReference type="EMBL" id="AAMO01000006">
    <property type="protein sequence ID" value="EAQ02847.1"/>
    <property type="molecule type" value="Genomic_DNA"/>
</dbReference>
<keyword evidence="1" id="KW-0812">Transmembrane</keyword>